<name>A0ABQ9NGC6_9PEZI</name>
<evidence type="ECO:0000313" key="3">
    <source>
        <dbReference type="Proteomes" id="UP001172684"/>
    </source>
</evidence>
<comment type="caution">
    <text evidence="2">The sequence shown here is derived from an EMBL/GenBank/DDBJ whole genome shotgun (WGS) entry which is preliminary data.</text>
</comment>
<sequence>MTHSKPSRKPQGNPGRAQHTHLPRNRETLYSEPTPRPPSFSTLVRAINDAYKKVEGLERNYDAWAKTLVDNVENSQRDMSEILVQAEERAAKAEKHAEQAERQSNGSIVNPD</sequence>
<accession>A0ABQ9NGC6</accession>
<proteinExistence type="predicted"/>
<dbReference type="EMBL" id="JAPDRL010000146">
    <property type="protein sequence ID" value="KAJ9655867.1"/>
    <property type="molecule type" value="Genomic_DNA"/>
</dbReference>
<protein>
    <submittedName>
        <fullName evidence="2">Uncharacterized protein</fullName>
    </submittedName>
</protein>
<dbReference type="Proteomes" id="UP001172684">
    <property type="component" value="Unassembled WGS sequence"/>
</dbReference>
<evidence type="ECO:0000313" key="2">
    <source>
        <dbReference type="EMBL" id="KAJ9655867.1"/>
    </source>
</evidence>
<evidence type="ECO:0000256" key="1">
    <source>
        <dbReference type="SAM" id="MobiDB-lite"/>
    </source>
</evidence>
<reference evidence="2" key="1">
    <citation type="submission" date="2022-10" db="EMBL/GenBank/DDBJ databases">
        <title>Culturing micro-colonial fungi from biological soil crusts in the Mojave desert and describing Neophaeococcomyces mojavensis, and introducing the new genera and species Taxawa tesnikishii.</title>
        <authorList>
            <person name="Kurbessoian T."/>
            <person name="Stajich J.E."/>
        </authorList>
    </citation>
    <scope>NUCLEOTIDE SEQUENCE</scope>
    <source>
        <strain evidence="2">TK_1</strain>
    </source>
</reference>
<feature type="region of interest" description="Disordered" evidence="1">
    <location>
        <begin position="1"/>
        <end position="41"/>
    </location>
</feature>
<organism evidence="2 3">
    <name type="scientific">Coniosporium apollinis</name>
    <dbReference type="NCBI Taxonomy" id="61459"/>
    <lineage>
        <taxon>Eukaryota</taxon>
        <taxon>Fungi</taxon>
        <taxon>Dikarya</taxon>
        <taxon>Ascomycota</taxon>
        <taxon>Pezizomycotina</taxon>
        <taxon>Dothideomycetes</taxon>
        <taxon>Dothideomycetes incertae sedis</taxon>
        <taxon>Coniosporium</taxon>
    </lineage>
</organism>
<keyword evidence="3" id="KW-1185">Reference proteome</keyword>
<feature type="region of interest" description="Disordered" evidence="1">
    <location>
        <begin position="88"/>
        <end position="112"/>
    </location>
</feature>
<gene>
    <name evidence="2" type="ORF">H2201_008705</name>
</gene>
<feature type="compositionally biased region" description="Basic and acidic residues" evidence="1">
    <location>
        <begin position="88"/>
        <end position="101"/>
    </location>
</feature>